<keyword evidence="1" id="KW-0812">Transmembrane</keyword>
<organism evidence="2">
    <name type="scientific">Podoviridae sp. ctf5T2</name>
    <dbReference type="NCBI Taxonomy" id="2827743"/>
    <lineage>
        <taxon>Viruses</taxon>
        <taxon>Duplodnaviria</taxon>
        <taxon>Heunggongvirae</taxon>
        <taxon>Uroviricota</taxon>
        <taxon>Caudoviricetes</taxon>
    </lineage>
</organism>
<sequence>MTIFDELDFQRLKDTVNKHSFKLTILTIIKGYFIVVYFKFQNTL</sequence>
<proteinExistence type="predicted"/>
<accession>A0A8S5SM06</accession>
<protein>
    <submittedName>
        <fullName evidence="2">Uncharacterized protein</fullName>
    </submittedName>
</protein>
<keyword evidence="1" id="KW-0472">Membrane</keyword>
<name>A0A8S5SM06_9CAUD</name>
<feature type="transmembrane region" description="Helical" evidence="1">
    <location>
        <begin position="21"/>
        <end position="40"/>
    </location>
</feature>
<evidence type="ECO:0000313" key="2">
    <source>
        <dbReference type="EMBL" id="DAF51851.1"/>
    </source>
</evidence>
<evidence type="ECO:0000256" key="1">
    <source>
        <dbReference type="SAM" id="Phobius"/>
    </source>
</evidence>
<keyword evidence="1" id="KW-1133">Transmembrane helix</keyword>
<dbReference type="EMBL" id="BK032623">
    <property type="protein sequence ID" value="DAF51851.1"/>
    <property type="molecule type" value="Genomic_DNA"/>
</dbReference>
<reference evidence="2" key="1">
    <citation type="journal article" date="2021" name="Proc. Natl. Acad. Sci. U.S.A.">
        <title>A Catalog of Tens of Thousands of Viruses from Human Metagenomes Reveals Hidden Associations with Chronic Diseases.</title>
        <authorList>
            <person name="Tisza M.J."/>
            <person name="Buck C.B."/>
        </authorList>
    </citation>
    <scope>NUCLEOTIDE SEQUENCE</scope>
    <source>
        <strain evidence="2">Ctf5T2</strain>
    </source>
</reference>